<dbReference type="EMBL" id="LR900408">
    <property type="protein sequence ID" value="CAD7245577.1"/>
    <property type="molecule type" value="Genomic_DNA"/>
</dbReference>
<keyword evidence="2" id="KW-1185">Reference proteome</keyword>
<organism evidence="1">
    <name type="scientific">Darwinula stevensoni</name>
    <dbReference type="NCBI Taxonomy" id="69355"/>
    <lineage>
        <taxon>Eukaryota</taxon>
        <taxon>Metazoa</taxon>
        <taxon>Ecdysozoa</taxon>
        <taxon>Arthropoda</taxon>
        <taxon>Crustacea</taxon>
        <taxon>Oligostraca</taxon>
        <taxon>Ostracoda</taxon>
        <taxon>Podocopa</taxon>
        <taxon>Podocopida</taxon>
        <taxon>Darwinulocopina</taxon>
        <taxon>Darwinuloidea</taxon>
        <taxon>Darwinulidae</taxon>
        <taxon>Darwinula</taxon>
    </lineage>
</organism>
<sequence length="194" mass="22841">MNILEPEKIRQLIHYFDMLEPKQRDQLFESFEKLGLRKTRQLIDAFGKDTFPPTLLHEVKMTPILLSFPGILEEEQLLQLIVSFGDLEEYETWNLLQSFSKDIVRSPITRISLLCPNGITYYLPFFPDKLGEHNTWNLLESCNSRFKIEESIKGMGVETHARTKYQRWTLAVDPISVLPRPALKWALRHVLQRR</sequence>
<proteinExistence type="predicted"/>
<accession>A0A7R8X7R1</accession>
<dbReference type="EMBL" id="CAJPEV010000891">
    <property type="protein sequence ID" value="CAG0889333.1"/>
    <property type="molecule type" value="Genomic_DNA"/>
</dbReference>
<reference evidence="1" key="1">
    <citation type="submission" date="2020-11" db="EMBL/GenBank/DDBJ databases">
        <authorList>
            <person name="Tran Van P."/>
        </authorList>
    </citation>
    <scope>NUCLEOTIDE SEQUENCE</scope>
</reference>
<dbReference type="Proteomes" id="UP000677054">
    <property type="component" value="Unassembled WGS sequence"/>
</dbReference>
<name>A0A7R8X7R1_9CRUS</name>
<protein>
    <submittedName>
        <fullName evidence="1">Uncharacterized protein</fullName>
    </submittedName>
</protein>
<evidence type="ECO:0000313" key="1">
    <source>
        <dbReference type="EMBL" id="CAD7245577.1"/>
    </source>
</evidence>
<evidence type="ECO:0000313" key="2">
    <source>
        <dbReference type="Proteomes" id="UP000677054"/>
    </source>
</evidence>
<gene>
    <name evidence="1" type="ORF">DSTB1V02_LOCUS5449</name>
</gene>
<dbReference type="AlphaFoldDB" id="A0A7R8X7R1"/>